<sequence length="121" mass="13309">MKPLYDSPGCRDRRYSLLTVFLILASISLSLPATSCKGAGAAGVRTEWLYAGHQYRTGKTAHFRYCHHLFPPQPAGSCTPATPELTATPLPVLHRQTRHRSQLPMKLPAPANTDEDPLLTT</sequence>
<evidence type="ECO:0000313" key="1">
    <source>
        <dbReference type="EMBL" id="NSL85932.1"/>
    </source>
</evidence>
<protein>
    <submittedName>
        <fullName evidence="1">Uncharacterized protein</fullName>
    </submittedName>
</protein>
<dbReference type="Proteomes" id="UP000281028">
    <property type="component" value="Unassembled WGS sequence"/>
</dbReference>
<evidence type="ECO:0000313" key="2">
    <source>
        <dbReference type="Proteomes" id="UP000281028"/>
    </source>
</evidence>
<gene>
    <name evidence="1" type="ORF">ECE50_003755</name>
</gene>
<reference evidence="1" key="1">
    <citation type="submission" date="2020-05" db="EMBL/GenBank/DDBJ databases">
        <title>Chitinophaga laudate sp. nov., isolated from a tropical peat swamp.</title>
        <authorList>
            <person name="Goh C.B.S."/>
            <person name="Lee M.S."/>
            <person name="Parimannan S."/>
            <person name="Pasbakhsh P."/>
            <person name="Yule C.M."/>
            <person name="Rajandas H."/>
            <person name="Loke S."/>
            <person name="Croft L."/>
            <person name="Tan J.B.L."/>
        </authorList>
    </citation>
    <scope>NUCLEOTIDE SEQUENCE</scope>
    <source>
        <strain evidence="1">Mgbs1</strain>
    </source>
</reference>
<name>A0A433WL26_9BACT</name>
<dbReference type="EMBL" id="RIAR02000001">
    <property type="protein sequence ID" value="NSL85932.1"/>
    <property type="molecule type" value="Genomic_DNA"/>
</dbReference>
<proteinExistence type="predicted"/>
<accession>A0A433WL26</accession>
<keyword evidence="2" id="KW-1185">Reference proteome</keyword>
<organism evidence="1 2">
    <name type="scientific">Chitinophaga solisilvae</name>
    <dbReference type="NCBI Taxonomy" id="1233460"/>
    <lineage>
        <taxon>Bacteria</taxon>
        <taxon>Pseudomonadati</taxon>
        <taxon>Bacteroidota</taxon>
        <taxon>Chitinophagia</taxon>
        <taxon>Chitinophagales</taxon>
        <taxon>Chitinophagaceae</taxon>
        <taxon>Chitinophaga</taxon>
    </lineage>
</organism>
<comment type="caution">
    <text evidence="1">The sequence shown here is derived from an EMBL/GenBank/DDBJ whole genome shotgun (WGS) entry which is preliminary data.</text>
</comment>
<dbReference type="AlphaFoldDB" id="A0A433WL26"/>